<feature type="compositionally biased region" description="Acidic residues" evidence="8">
    <location>
        <begin position="323"/>
        <end position="338"/>
    </location>
</feature>
<dbReference type="InterPro" id="IPR018035">
    <property type="entry name" value="Flagellar_FliH/T3SS_HrpE"/>
</dbReference>
<feature type="domain" description="Flagellar assembly protein FliH/Type III secretion system HrpE" evidence="9">
    <location>
        <begin position="118"/>
        <end position="239"/>
    </location>
</feature>
<feature type="compositionally biased region" description="Polar residues" evidence="8">
    <location>
        <begin position="311"/>
        <end position="322"/>
    </location>
</feature>
<evidence type="ECO:0000256" key="5">
    <source>
        <dbReference type="ARBA" id="ARBA00022795"/>
    </source>
</evidence>
<reference evidence="10" key="1">
    <citation type="submission" date="2022-07" db="EMBL/GenBank/DDBJ databases">
        <title>Complete genome sequence of Salinispirillum sp. LH10-3-1 capable of multiple carbohydrate inversion isolated from a soda lake.</title>
        <authorList>
            <person name="Liu J."/>
            <person name="Zhai Y."/>
            <person name="Zhang H."/>
            <person name="Yang H."/>
            <person name="Qu J."/>
            <person name="Li J."/>
        </authorList>
    </citation>
    <scope>NUCLEOTIDE SEQUENCE</scope>
    <source>
        <strain evidence="10">LH 10-3-1</strain>
    </source>
</reference>
<sequence length="338" mass="37282">MVTKAFTTREKLHVETWQLPRLDGKVVNEPEQDTPAEPEEEELLPPSAAELQAIRDAAREEGFTEGVSLGHTAGVEQGHEEGFQEGFEAGKLAGEQAGREAAEAQALKELGEAKADFANRFSAILNQLNTAEAALEDELTPVVRDLILRIAQSLVVESLRHTPEQIEQIVHQAIQLVPVAHERMDISLHPDDYAILTEIDRPWLEHVALHADATLSPGGCVIKTRHSLLDYTLQARYEQQIAALLDLDRTELSEPLRTLTAERFKALTEVEPEVETEPAAPDDALDVEPFSQISSEDSLADSDATHVEAEPSTQTDTPQSDSELGEDEPSDDERNEQQ</sequence>
<accession>A0AB38YCM9</accession>
<dbReference type="GO" id="GO:0015031">
    <property type="term" value="P:protein transport"/>
    <property type="evidence" value="ECO:0007669"/>
    <property type="project" value="UniProtKB-KW"/>
</dbReference>
<dbReference type="GO" id="GO:0005829">
    <property type="term" value="C:cytosol"/>
    <property type="evidence" value="ECO:0007669"/>
    <property type="project" value="TreeGrafter"/>
</dbReference>
<keyword evidence="7" id="KW-1006">Bacterial flagellum protein export</keyword>
<evidence type="ECO:0000256" key="2">
    <source>
        <dbReference type="ARBA" id="ARBA00006602"/>
    </source>
</evidence>
<evidence type="ECO:0000256" key="4">
    <source>
        <dbReference type="ARBA" id="ARBA00022448"/>
    </source>
</evidence>
<gene>
    <name evidence="10" type="ORF">NFC81_09825</name>
</gene>
<feature type="region of interest" description="Disordered" evidence="8">
    <location>
        <begin position="24"/>
        <end position="46"/>
    </location>
</feature>
<evidence type="ECO:0000256" key="3">
    <source>
        <dbReference type="ARBA" id="ARBA00016507"/>
    </source>
</evidence>
<evidence type="ECO:0000313" key="10">
    <source>
        <dbReference type="EMBL" id="WLD57025.1"/>
    </source>
</evidence>
<comment type="function">
    <text evidence="1">Needed for flagellar regrowth and assembly.</text>
</comment>
<evidence type="ECO:0000256" key="6">
    <source>
        <dbReference type="ARBA" id="ARBA00022927"/>
    </source>
</evidence>
<keyword evidence="6" id="KW-0653">Protein transport</keyword>
<dbReference type="InterPro" id="IPR051472">
    <property type="entry name" value="T3SS_Stator/FliH"/>
</dbReference>
<dbReference type="PANTHER" id="PTHR34982">
    <property type="entry name" value="YOP PROTEINS TRANSLOCATION PROTEIN L"/>
    <property type="match status" value="1"/>
</dbReference>
<dbReference type="GO" id="GO:0044781">
    <property type="term" value="P:bacterial-type flagellum organization"/>
    <property type="evidence" value="ECO:0007669"/>
    <property type="project" value="UniProtKB-KW"/>
</dbReference>
<comment type="similarity">
    <text evidence="2">Belongs to the FliH family.</text>
</comment>
<name>A0AB38YCM9_9GAMM</name>
<organism evidence="10">
    <name type="scientific">Salinispirillum sp. LH 10-3-1</name>
    <dbReference type="NCBI Taxonomy" id="2952525"/>
    <lineage>
        <taxon>Bacteria</taxon>
        <taxon>Pseudomonadati</taxon>
        <taxon>Pseudomonadota</taxon>
        <taxon>Gammaproteobacteria</taxon>
        <taxon>Oceanospirillales</taxon>
        <taxon>Saccharospirillaceae</taxon>
        <taxon>Salinispirillum</taxon>
    </lineage>
</organism>
<proteinExistence type="inferred from homology"/>
<dbReference type="PANTHER" id="PTHR34982:SF1">
    <property type="entry name" value="FLAGELLAR ASSEMBLY PROTEIN FLIH"/>
    <property type="match status" value="1"/>
</dbReference>
<evidence type="ECO:0000256" key="8">
    <source>
        <dbReference type="SAM" id="MobiDB-lite"/>
    </source>
</evidence>
<evidence type="ECO:0000256" key="7">
    <source>
        <dbReference type="ARBA" id="ARBA00023225"/>
    </source>
</evidence>
<dbReference type="Pfam" id="PF02108">
    <property type="entry name" value="FliH"/>
    <property type="match status" value="1"/>
</dbReference>
<keyword evidence="5" id="KW-1005">Bacterial flagellum biogenesis</keyword>
<dbReference type="AlphaFoldDB" id="A0AB38YCM9"/>
<feature type="region of interest" description="Disordered" evidence="8">
    <location>
        <begin position="269"/>
        <end position="338"/>
    </location>
</feature>
<dbReference type="EMBL" id="CP101717">
    <property type="protein sequence ID" value="WLD57025.1"/>
    <property type="molecule type" value="Genomic_DNA"/>
</dbReference>
<evidence type="ECO:0000259" key="9">
    <source>
        <dbReference type="Pfam" id="PF02108"/>
    </source>
</evidence>
<keyword evidence="4" id="KW-0813">Transport</keyword>
<dbReference type="RefSeq" id="WP_304994311.1">
    <property type="nucleotide sequence ID" value="NZ_CP101717.1"/>
</dbReference>
<protein>
    <recommendedName>
        <fullName evidence="3">Flagellar assembly protein FliH</fullName>
    </recommendedName>
</protein>
<evidence type="ECO:0000256" key="1">
    <source>
        <dbReference type="ARBA" id="ARBA00003041"/>
    </source>
</evidence>
<feature type="compositionally biased region" description="Acidic residues" evidence="8">
    <location>
        <begin position="30"/>
        <end position="43"/>
    </location>
</feature>